<dbReference type="InterPro" id="IPR027806">
    <property type="entry name" value="HARBI1_dom"/>
</dbReference>
<dbReference type="Proteomes" id="UP000230132">
    <property type="component" value="Unassembled WGS sequence"/>
</dbReference>
<evidence type="ECO:0000256" key="1">
    <source>
        <dbReference type="ARBA" id="ARBA00001968"/>
    </source>
</evidence>
<accession>A0A2H0UX53</accession>
<feature type="domain" description="Transposase Helix-turn-helix" evidence="4">
    <location>
        <begin position="46"/>
        <end position="90"/>
    </location>
</feature>
<evidence type="ECO:0008006" key="7">
    <source>
        <dbReference type="Google" id="ProtNLM"/>
    </source>
</evidence>
<comment type="cofactor">
    <cofactor evidence="1">
        <name>a divalent metal cation</name>
        <dbReference type="ChEBI" id="CHEBI:60240"/>
    </cofactor>
</comment>
<evidence type="ECO:0000256" key="2">
    <source>
        <dbReference type="ARBA" id="ARBA00022723"/>
    </source>
</evidence>
<organism evidence="5 6">
    <name type="scientific">bacterium (Candidatus Gribaldobacteria) CG10_big_fil_rev_8_21_14_0_10_37_21</name>
    <dbReference type="NCBI Taxonomy" id="2014275"/>
    <lineage>
        <taxon>Bacteria</taxon>
        <taxon>Candidatus Gribaldobacteria</taxon>
    </lineage>
</organism>
<dbReference type="GO" id="GO:0046872">
    <property type="term" value="F:metal ion binding"/>
    <property type="evidence" value="ECO:0007669"/>
    <property type="project" value="UniProtKB-KW"/>
</dbReference>
<evidence type="ECO:0000259" key="3">
    <source>
        <dbReference type="Pfam" id="PF13359"/>
    </source>
</evidence>
<reference evidence="6" key="1">
    <citation type="submission" date="2017-09" db="EMBL/GenBank/DDBJ databases">
        <title>Depth-based differentiation of microbial function through sediment-hosted aquifers and enrichment of novel symbionts in the deep terrestrial subsurface.</title>
        <authorList>
            <person name="Probst A.J."/>
            <person name="Ladd B."/>
            <person name="Jarett J.K."/>
            <person name="Geller-Mcgrath D.E."/>
            <person name="Sieber C.M.K."/>
            <person name="Emerson J.B."/>
            <person name="Anantharaman K."/>
            <person name="Thomas B.C."/>
            <person name="Malmstrom R."/>
            <person name="Stieglmeier M."/>
            <person name="Klingl A."/>
            <person name="Woyke T."/>
            <person name="Ryan C.M."/>
            <person name="Banfield J.F."/>
        </authorList>
    </citation>
    <scope>NUCLEOTIDE SEQUENCE [LARGE SCALE GENOMIC DNA]</scope>
</reference>
<sequence length="228" mass="26305">MTVAGFDNFVKDNRQDWREERVQRLLKSNPNRKRKIGGGRKFALIAFEDQLLLTLILAKHYCSCLLLEYLFNIDTSTVCRTSQIIMALIKKGGKYIVDLGPRPNKKTTTLEELKNLIPDLDEILADCTEQKIPRPGKKAKRNKYHSGKKKAFTLKTQISTNRQGLLVSIDKPVPGRQHDYKVFKKSNLPKIIPILHQIYRNLLQNYETTFGFVANIVNFRMLCRLNTA</sequence>
<protein>
    <recommendedName>
        <fullName evidence="7">DDE Tnp4 domain-containing protein</fullName>
    </recommendedName>
</protein>
<gene>
    <name evidence="5" type="ORF">COU05_00395</name>
</gene>
<keyword evidence="2" id="KW-0479">Metal-binding</keyword>
<name>A0A2H0UX53_9BACT</name>
<dbReference type="Pfam" id="PF13613">
    <property type="entry name" value="HTH_Tnp_4"/>
    <property type="match status" value="1"/>
</dbReference>
<evidence type="ECO:0000313" key="6">
    <source>
        <dbReference type="Proteomes" id="UP000230132"/>
    </source>
</evidence>
<proteinExistence type="predicted"/>
<dbReference type="AlphaFoldDB" id="A0A2H0UX53"/>
<comment type="caution">
    <text evidence="5">The sequence shown here is derived from an EMBL/GenBank/DDBJ whole genome shotgun (WGS) entry which is preliminary data.</text>
</comment>
<evidence type="ECO:0000259" key="4">
    <source>
        <dbReference type="Pfam" id="PF13613"/>
    </source>
</evidence>
<dbReference type="InterPro" id="IPR027805">
    <property type="entry name" value="Transposase_HTH_dom"/>
</dbReference>
<dbReference type="Pfam" id="PF13359">
    <property type="entry name" value="DDE_Tnp_4"/>
    <property type="match status" value="1"/>
</dbReference>
<evidence type="ECO:0000313" key="5">
    <source>
        <dbReference type="EMBL" id="PIR90759.1"/>
    </source>
</evidence>
<feature type="domain" description="DDE Tnp4" evidence="3">
    <location>
        <begin position="126"/>
        <end position="188"/>
    </location>
</feature>
<dbReference type="EMBL" id="PFAX01000004">
    <property type="protein sequence ID" value="PIR90759.1"/>
    <property type="molecule type" value="Genomic_DNA"/>
</dbReference>